<dbReference type="InterPro" id="IPR016181">
    <property type="entry name" value="Acyl_CoA_acyltransferase"/>
</dbReference>
<dbReference type="KEGG" id="pais:PFX98_06970"/>
<dbReference type="RefSeq" id="WP_285234458.1">
    <property type="nucleotide sequence ID" value="NZ_CP116346.1"/>
</dbReference>
<sequence>MKSSNLHVRAVSVEDLAPGKGGLRSLLPGGTDTTLPAPESGEQWLLVERLGVDGGRPLACLRLRAGIGLQAPRHWYHVGCVVHAAKPLQLFHRQSTLLLGSDHAGASELADLCWARAGLSLAEQAAALRLLLRAALLQLAQQRHAHGVSLIIELPGPRDDEGRSPFWQGLGRHFYAGEMMGHTAGLAARHGPDWRALVAVLLPRQPVYASFLPAATQAAIGQVDASAQLLPELLGSEGLAYDHHVGIIDGGPVFAACIDRLPALLQARRLSLAEGGDAATSEPWLLALPGQQTLLLRGRREGQVLRLAQALPADLRLAGDALVWALPLELNADPR</sequence>
<reference evidence="4" key="1">
    <citation type="submission" date="2023-01" db="EMBL/GenBank/DDBJ databases">
        <title>Whole genome sequence of Paucibacter sp. S2-9 isolated from pond sediment.</title>
        <authorList>
            <person name="Jung J.Y."/>
        </authorList>
    </citation>
    <scope>NUCLEOTIDE SEQUENCE</scope>
    <source>
        <strain evidence="4">S2-9</strain>
    </source>
</reference>
<evidence type="ECO:0000256" key="2">
    <source>
        <dbReference type="ARBA" id="ARBA00022679"/>
    </source>
</evidence>
<protein>
    <submittedName>
        <fullName evidence="4">Arginine N-succinyltransferase</fullName>
        <ecNumber evidence="4">2.3.1.109</ecNumber>
    </submittedName>
</protein>
<proteinExistence type="predicted"/>
<keyword evidence="2 4" id="KW-0808">Transferase</keyword>
<dbReference type="Proteomes" id="UP001177769">
    <property type="component" value="Chromosome"/>
</dbReference>
<dbReference type="EMBL" id="CP116346">
    <property type="protein sequence ID" value="WIT13346.1"/>
    <property type="molecule type" value="Genomic_DNA"/>
</dbReference>
<dbReference type="PANTHER" id="PTHR30420">
    <property type="entry name" value="N-SUCCINYLARGININE DIHYDROLASE"/>
    <property type="match status" value="1"/>
</dbReference>
<dbReference type="InterPro" id="IPR007041">
    <property type="entry name" value="Arg_succinylTrfase_AstA/AruG"/>
</dbReference>
<evidence type="ECO:0000313" key="4">
    <source>
        <dbReference type="EMBL" id="WIT13346.1"/>
    </source>
</evidence>
<evidence type="ECO:0000256" key="1">
    <source>
        <dbReference type="ARBA" id="ARBA00022503"/>
    </source>
</evidence>
<keyword evidence="3 4" id="KW-0012">Acyltransferase</keyword>
<dbReference type="SUPFAM" id="SSF55729">
    <property type="entry name" value="Acyl-CoA N-acyltransferases (Nat)"/>
    <property type="match status" value="1"/>
</dbReference>
<gene>
    <name evidence="4" type="ORF">PFX98_06970</name>
</gene>
<keyword evidence="1" id="KW-0056">Arginine metabolism</keyword>
<dbReference type="AlphaFoldDB" id="A0AA95NNP6"/>
<dbReference type="PANTHER" id="PTHR30420:SF1">
    <property type="entry name" value="ARGININE N-SUCCINYLTRANSFERASE"/>
    <property type="match status" value="1"/>
</dbReference>
<evidence type="ECO:0000313" key="5">
    <source>
        <dbReference type="Proteomes" id="UP001177769"/>
    </source>
</evidence>
<name>A0AA95NNP6_9BURK</name>
<dbReference type="GO" id="GO:0008791">
    <property type="term" value="F:arginine N-succinyltransferase activity"/>
    <property type="evidence" value="ECO:0007669"/>
    <property type="project" value="UniProtKB-EC"/>
</dbReference>
<evidence type="ECO:0000256" key="3">
    <source>
        <dbReference type="ARBA" id="ARBA00023315"/>
    </source>
</evidence>
<organism evidence="4 5">
    <name type="scientific">Paucibacter sediminis</name>
    <dbReference type="NCBI Taxonomy" id="3019553"/>
    <lineage>
        <taxon>Bacteria</taxon>
        <taxon>Pseudomonadati</taxon>
        <taxon>Pseudomonadota</taxon>
        <taxon>Betaproteobacteria</taxon>
        <taxon>Burkholderiales</taxon>
        <taxon>Sphaerotilaceae</taxon>
        <taxon>Roseateles</taxon>
    </lineage>
</organism>
<accession>A0AA95NNP6</accession>
<keyword evidence="5" id="KW-1185">Reference proteome</keyword>
<dbReference type="GO" id="GO:0006527">
    <property type="term" value="P:L-arginine catabolic process"/>
    <property type="evidence" value="ECO:0007669"/>
    <property type="project" value="InterPro"/>
</dbReference>
<dbReference type="Pfam" id="PF04958">
    <property type="entry name" value="AstA"/>
    <property type="match status" value="1"/>
</dbReference>
<dbReference type="EC" id="2.3.1.109" evidence="4"/>